<name>A0A1B4XGZ8_9GAMM</name>
<organism evidence="12 13">
    <name type="scientific">Sulfuricaulis limicola</name>
    <dbReference type="NCBI Taxonomy" id="1620215"/>
    <lineage>
        <taxon>Bacteria</taxon>
        <taxon>Pseudomonadati</taxon>
        <taxon>Pseudomonadota</taxon>
        <taxon>Gammaproteobacteria</taxon>
        <taxon>Acidiferrobacterales</taxon>
        <taxon>Acidiferrobacteraceae</taxon>
        <taxon>Sulfuricaulis</taxon>
    </lineage>
</organism>
<gene>
    <name evidence="12" type="ORF">SCL_1792</name>
</gene>
<dbReference type="Pfam" id="PF13472">
    <property type="entry name" value="Lipase_GDSL_2"/>
    <property type="match status" value="1"/>
</dbReference>
<dbReference type="EC" id="3.2.1.4" evidence="2"/>
<dbReference type="RefSeq" id="WP_096360878.1">
    <property type="nucleotide sequence ID" value="NZ_AP014879.1"/>
</dbReference>
<evidence type="ECO:0000256" key="2">
    <source>
        <dbReference type="ARBA" id="ARBA00012601"/>
    </source>
</evidence>
<dbReference type="SUPFAM" id="SSF81296">
    <property type="entry name" value="E set domains"/>
    <property type="match status" value="2"/>
</dbReference>
<evidence type="ECO:0000256" key="8">
    <source>
        <dbReference type="SAM" id="MobiDB-lite"/>
    </source>
</evidence>
<dbReference type="Proteomes" id="UP000243180">
    <property type="component" value="Chromosome"/>
</dbReference>
<keyword evidence="3" id="KW-0378">Hydrolase</keyword>
<dbReference type="InterPro" id="IPR018087">
    <property type="entry name" value="Glyco_hydro_5_CS"/>
</dbReference>
<dbReference type="EMBL" id="AP014879">
    <property type="protein sequence ID" value="BAV34090.1"/>
    <property type="molecule type" value="Genomic_DNA"/>
</dbReference>
<comment type="catalytic activity">
    <reaction evidence="1">
        <text>Endohydrolysis of (1-&gt;4)-beta-D-glucosidic linkages in cellulose, lichenin and cereal beta-D-glucans.</text>
        <dbReference type="EC" id="3.2.1.4"/>
    </reaction>
</comment>
<dbReference type="PANTHER" id="PTHR35923:SF2">
    <property type="entry name" value="ENDOGLUCANASE"/>
    <property type="match status" value="1"/>
</dbReference>
<dbReference type="InterPro" id="IPR014756">
    <property type="entry name" value="Ig_E-set"/>
</dbReference>
<dbReference type="CDD" id="cd01833">
    <property type="entry name" value="XynB_like"/>
    <property type="match status" value="1"/>
</dbReference>
<keyword evidence="9" id="KW-0732">Signal</keyword>
<dbReference type="Gene3D" id="2.60.120.430">
    <property type="entry name" value="Galactose-binding lectin"/>
    <property type="match status" value="1"/>
</dbReference>
<feature type="region of interest" description="Disordered" evidence="8">
    <location>
        <begin position="401"/>
        <end position="424"/>
    </location>
</feature>
<evidence type="ECO:0000256" key="4">
    <source>
        <dbReference type="ARBA" id="ARBA00023001"/>
    </source>
</evidence>
<dbReference type="PROSITE" id="PS00659">
    <property type="entry name" value="GLYCOSYL_HYDROL_F5"/>
    <property type="match status" value="1"/>
</dbReference>
<dbReference type="PANTHER" id="PTHR35923">
    <property type="entry name" value="MAJOR EXTRACELLULAR ENDOGLUCANASE"/>
    <property type="match status" value="1"/>
</dbReference>
<dbReference type="KEGG" id="slim:SCL_1792"/>
<accession>A0A1B4XGZ8</accession>
<reference evidence="12 13" key="1">
    <citation type="submission" date="2015-05" db="EMBL/GenBank/DDBJ databases">
        <title>Complete genome sequence of a sulfur-oxidizing gammaproteobacterium strain HA5.</title>
        <authorList>
            <person name="Miura A."/>
            <person name="Kojima H."/>
            <person name="Fukui M."/>
        </authorList>
    </citation>
    <scope>NUCLEOTIDE SEQUENCE [LARGE SCALE GENOMIC DNA]</scope>
    <source>
        <strain evidence="12 13">HA5</strain>
    </source>
</reference>
<dbReference type="InterPro" id="IPR001547">
    <property type="entry name" value="Glyco_hydro_5"/>
</dbReference>
<evidence type="ECO:0000313" key="13">
    <source>
        <dbReference type="Proteomes" id="UP000243180"/>
    </source>
</evidence>
<keyword evidence="6" id="KW-0326">Glycosidase</keyword>
<dbReference type="Gene3D" id="2.60.40.10">
    <property type="entry name" value="Immunoglobulins"/>
    <property type="match status" value="2"/>
</dbReference>
<keyword evidence="7" id="KW-0624">Polysaccharide degradation</keyword>
<dbReference type="GO" id="GO:0008810">
    <property type="term" value="F:cellulase activity"/>
    <property type="evidence" value="ECO:0007669"/>
    <property type="project" value="UniProtKB-EC"/>
</dbReference>
<feature type="chain" id="PRO_5008572439" description="cellulase" evidence="9">
    <location>
        <begin position="30"/>
        <end position="1005"/>
    </location>
</feature>
<evidence type="ECO:0000256" key="9">
    <source>
        <dbReference type="SAM" id="SignalP"/>
    </source>
</evidence>
<keyword evidence="4" id="KW-0136">Cellulose degradation</keyword>
<feature type="compositionally biased region" description="Low complexity" evidence="8">
    <location>
        <begin position="401"/>
        <end position="418"/>
    </location>
</feature>
<dbReference type="InterPro" id="IPR017853">
    <property type="entry name" value="GH"/>
</dbReference>
<feature type="domain" description="Glycoside hydrolase family 5" evidence="10">
    <location>
        <begin position="41"/>
        <end position="371"/>
    </location>
</feature>
<dbReference type="InterPro" id="IPR013830">
    <property type="entry name" value="SGNH_hydro"/>
</dbReference>
<dbReference type="CDD" id="cd00102">
    <property type="entry name" value="IPT"/>
    <property type="match status" value="2"/>
</dbReference>
<feature type="domain" description="SGNH hydrolase-type esterase" evidence="11">
    <location>
        <begin position="615"/>
        <end position="798"/>
    </location>
</feature>
<dbReference type="InterPro" id="IPR036514">
    <property type="entry name" value="SGNH_hydro_sf"/>
</dbReference>
<evidence type="ECO:0000313" key="12">
    <source>
        <dbReference type="EMBL" id="BAV34090.1"/>
    </source>
</evidence>
<keyword evidence="13" id="KW-1185">Reference proteome</keyword>
<evidence type="ECO:0000256" key="1">
    <source>
        <dbReference type="ARBA" id="ARBA00000966"/>
    </source>
</evidence>
<dbReference type="GO" id="GO:0016788">
    <property type="term" value="F:hydrolase activity, acting on ester bonds"/>
    <property type="evidence" value="ECO:0007669"/>
    <property type="project" value="UniProtKB-ARBA"/>
</dbReference>
<dbReference type="InParanoid" id="A0A1B4XGZ8"/>
<evidence type="ECO:0000256" key="3">
    <source>
        <dbReference type="ARBA" id="ARBA00022801"/>
    </source>
</evidence>
<evidence type="ECO:0000256" key="7">
    <source>
        <dbReference type="ARBA" id="ARBA00023326"/>
    </source>
</evidence>
<proteinExistence type="predicted"/>
<evidence type="ECO:0000256" key="6">
    <source>
        <dbReference type="ARBA" id="ARBA00023295"/>
    </source>
</evidence>
<keyword evidence="5" id="KW-0119">Carbohydrate metabolism</keyword>
<evidence type="ECO:0000259" key="11">
    <source>
        <dbReference type="Pfam" id="PF13472"/>
    </source>
</evidence>
<dbReference type="AlphaFoldDB" id="A0A1B4XGZ8"/>
<dbReference type="OrthoDB" id="1153097at2"/>
<dbReference type="SUPFAM" id="SSF51445">
    <property type="entry name" value="(Trans)glycosidases"/>
    <property type="match status" value="1"/>
</dbReference>
<sequence length="1005" mass="107957">MKRGLFYRTFRAFSLAVLFTIAAATNAIAAGYFAQAGKIYDAQGQEIQIRGISHYGFNATILQPQYLWAMGWKEQIAQIKSLGFNAIRVPYVPDTLYNKTPVNQLSYIDAKLNPDLIGKTSLDVIDLWMAEADRQGMYILLDFHSVSKQRQYPTWFVSNPADFSLIYNNQAYTKENWIRDLVFVAKRYANLTHFLGIDIYNEPNGIVRWSAGDANVTNPIYFWKAAAESASAAVLAANPNLLIFVQGINGNYDSVENSNIPMNWGEDFQPQAYQPLNIPLNKLVLTPHTYGPDVYVKSSFSDPTFPANLPAHWDALFGQFFQTHPVVIGEWGGKYGQGSGGQQDITWQNALVDYLLSKGVRNSFYWCYTPNSGDTGGILDDSLNVRQDKLALVKKLWGAPTTTTTVPPPTTTTTTTAPQPAPATPLPTAGSTEIFNDAMTSLWQLSGWSSTSTLQNQLVKSGFSAVKVDTTTWGGISFDSRDANWKWVDQPANLYTHLSFDVSAGPVVGAAMNSLVASLDLGWGTAAKISNYVPSFAPGVWYHVEIPLSVMNPKGVSFRKILFQNNTTSNLTFYIDNVTLVNRNTSTTTTSTTTSGSTTASSGIQLQSCSNIMPLGDSITLGVNGGYRNNLYTGLQQNNCGVSYVGTLSDQWTRVADKDHEGHSGITIDGIASSVTTWTASAQPNVILLMVGTNDIAWWTDKNADQIGARHNALIDQLRTARPNAWIFVASIPPQASLIIQPNNIDRAVLTQQFNAVIRRNVDARAAAGQRVRFVDANSVLTTADLYDGIHPTEAAHAKIAQKFLDGIRAALGSASTTSTVTSATPTATSTTGTTAYPQQGIMNFSPSSGPVGTVVTLNGSGFTGSNLAWVGAAHNATVRVISDTQAQVTIPAGATTGAIGIFNPSHVAFTATSFAVTTGTTAYPQQGIMNFSPSSGPVGTVVTLNGSGFTGSNLAWVGAAHNATVRVISDTQAQVTIPAGATTGAIGIFNPAYVAFTASSFTVQ</sequence>
<dbReference type="InterPro" id="IPR013783">
    <property type="entry name" value="Ig-like_fold"/>
</dbReference>
<dbReference type="Gene3D" id="3.40.50.1110">
    <property type="entry name" value="SGNH hydrolase"/>
    <property type="match status" value="1"/>
</dbReference>
<dbReference type="SUPFAM" id="SSF52266">
    <property type="entry name" value="SGNH hydrolase"/>
    <property type="match status" value="1"/>
</dbReference>
<protein>
    <recommendedName>
        <fullName evidence="2">cellulase</fullName>
        <ecNumber evidence="2">3.2.1.4</ecNumber>
    </recommendedName>
</protein>
<evidence type="ECO:0000256" key="5">
    <source>
        <dbReference type="ARBA" id="ARBA00023277"/>
    </source>
</evidence>
<dbReference type="GO" id="GO:0030245">
    <property type="term" value="P:cellulose catabolic process"/>
    <property type="evidence" value="ECO:0007669"/>
    <property type="project" value="UniProtKB-KW"/>
</dbReference>
<dbReference type="Pfam" id="PF00150">
    <property type="entry name" value="Cellulase"/>
    <property type="match status" value="1"/>
</dbReference>
<feature type="signal peptide" evidence="9">
    <location>
        <begin position="1"/>
        <end position="29"/>
    </location>
</feature>
<evidence type="ECO:0000259" key="10">
    <source>
        <dbReference type="Pfam" id="PF00150"/>
    </source>
</evidence>
<dbReference type="Gene3D" id="3.20.20.80">
    <property type="entry name" value="Glycosidases"/>
    <property type="match status" value="1"/>
</dbReference>